<dbReference type="OrthoDB" id="2195216at2759"/>
<dbReference type="GO" id="GO:0003676">
    <property type="term" value="F:nucleic acid binding"/>
    <property type="evidence" value="ECO:0007669"/>
    <property type="project" value="InterPro"/>
</dbReference>
<evidence type="ECO:0000313" key="3">
    <source>
        <dbReference type="Proteomes" id="UP000054560"/>
    </source>
</evidence>
<dbReference type="RefSeq" id="XP_014160439.1">
    <property type="nucleotide sequence ID" value="XM_014304964.1"/>
</dbReference>
<sequence>MGTVIVTTPEHLDSGHPYRTQPLPWPLMPPFLLSWMQALTLDDDYDHETPIPDPIDTHTYNRDALPSLGTEFPTRTQPVPSSHEALLNVAIDEYNYNETGLNREPNRPTTMSKEANLDFMSISPDAEVPCGHAKTYVVDEGSTLISEEFVNYAASTNSRIHPVSTGEHGGNGRIERLVRTTRNALQRSIAPGAHHLWRQEHPRFLANYNATYSSTIQNCPYTLVTGRVYSNRILDAALGYPQPTVFLMSGSNPSRSGRGSSCIQGPSIAEIVF</sequence>
<feature type="domain" description="Integrase catalytic" evidence="1">
    <location>
        <begin position="48"/>
        <end position="228"/>
    </location>
</feature>
<keyword evidence="3" id="KW-1185">Reference proteome</keyword>
<dbReference type="AlphaFoldDB" id="A0A0L0GBZ8"/>
<gene>
    <name evidence="2" type="ORF">SARC_01310</name>
</gene>
<dbReference type="InterPro" id="IPR036397">
    <property type="entry name" value="RNaseH_sf"/>
</dbReference>
<dbReference type="GO" id="GO:0015074">
    <property type="term" value="P:DNA integration"/>
    <property type="evidence" value="ECO:0007669"/>
    <property type="project" value="InterPro"/>
</dbReference>
<dbReference type="Gene3D" id="3.30.420.10">
    <property type="entry name" value="Ribonuclease H-like superfamily/Ribonuclease H"/>
    <property type="match status" value="1"/>
</dbReference>
<dbReference type="InterPro" id="IPR001584">
    <property type="entry name" value="Integrase_cat-core"/>
</dbReference>
<accession>A0A0L0GBZ8</accession>
<dbReference type="Proteomes" id="UP000054560">
    <property type="component" value="Unassembled WGS sequence"/>
</dbReference>
<organism evidence="2 3">
    <name type="scientific">Sphaeroforma arctica JP610</name>
    <dbReference type="NCBI Taxonomy" id="667725"/>
    <lineage>
        <taxon>Eukaryota</taxon>
        <taxon>Ichthyosporea</taxon>
        <taxon>Ichthyophonida</taxon>
        <taxon>Sphaeroforma</taxon>
    </lineage>
</organism>
<dbReference type="SUPFAM" id="SSF53098">
    <property type="entry name" value="Ribonuclease H-like"/>
    <property type="match status" value="1"/>
</dbReference>
<reference evidence="2 3" key="1">
    <citation type="submission" date="2011-02" db="EMBL/GenBank/DDBJ databases">
        <title>The Genome Sequence of Sphaeroforma arctica JP610.</title>
        <authorList>
            <consortium name="The Broad Institute Genome Sequencing Platform"/>
            <person name="Russ C."/>
            <person name="Cuomo C."/>
            <person name="Young S.K."/>
            <person name="Zeng Q."/>
            <person name="Gargeya S."/>
            <person name="Alvarado L."/>
            <person name="Berlin A."/>
            <person name="Chapman S.B."/>
            <person name="Chen Z."/>
            <person name="Freedman E."/>
            <person name="Gellesch M."/>
            <person name="Goldberg J."/>
            <person name="Griggs A."/>
            <person name="Gujja S."/>
            <person name="Heilman E."/>
            <person name="Heiman D."/>
            <person name="Howarth C."/>
            <person name="Mehta T."/>
            <person name="Neiman D."/>
            <person name="Pearson M."/>
            <person name="Roberts A."/>
            <person name="Saif S."/>
            <person name="Shea T."/>
            <person name="Shenoy N."/>
            <person name="Sisk P."/>
            <person name="Stolte C."/>
            <person name="Sykes S."/>
            <person name="White J."/>
            <person name="Yandava C."/>
            <person name="Burger G."/>
            <person name="Gray M.W."/>
            <person name="Holland P.W.H."/>
            <person name="King N."/>
            <person name="Lang F.B.F."/>
            <person name="Roger A.J."/>
            <person name="Ruiz-Trillo I."/>
            <person name="Haas B."/>
            <person name="Nusbaum C."/>
            <person name="Birren B."/>
        </authorList>
    </citation>
    <scope>NUCLEOTIDE SEQUENCE [LARGE SCALE GENOMIC DNA]</scope>
    <source>
        <strain evidence="2 3">JP610</strain>
    </source>
</reference>
<dbReference type="EMBL" id="KQ241647">
    <property type="protein sequence ID" value="KNC86537.1"/>
    <property type="molecule type" value="Genomic_DNA"/>
</dbReference>
<protein>
    <recommendedName>
        <fullName evidence="1">Integrase catalytic domain-containing protein</fullName>
    </recommendedName>
</protein>
<dbReference type="InterPro" id="IPR012337">
    <property type="entry name" value="RNaseH-like_sf"/>
</dbReference>
<dbReference type="PROSITE" id="PS50994">
    <property type="entry name" value="INTEGRASE"/>
    <property type="match status" value="1"/>
</dbReference>
<evidence type="ECO:0000259" key="1">
    <source>
        <dbReference type="PROSITE" id="PS50994"/>
    </source>
</evidence>
<name>A0A0L0GBZ8_9EUKA</name>
<dbReference type="GeneID" id="25901814"/>
<proteinExistence type="predicted"/>
<evidence type="ECO:0000313" key="2">
    <source>
        <dbReference type="EMBL" id="KNC86537.1"/>
    </source>
</evidence>